<evidence type="ECO:0000256" key="5">
    <source>
        <dbReference type="ARBA" id="ARBA00022723"/>
    </source>
</evidence>
<dbReference type="GO" id="GO:0046872">
    <property type="term" value="F:metal ion binding"/>
    <property type="evidence" value="ECO:0007669"/>
    <property type="project" value="UniProtKB-KW"/>
</dbReference>
<evidence type="ECO:0000256" key="13">
    <source>
        <dbReference type="PIRSR" id="PIRSR640255-2"/>
    </source>
</evidence>
<dbReference type="CDD" id="cd00091">
    <property type="entry name" value="NUC"/>
    <property type="match status" value="1"/>
</dbReference>
<evidence type="ECO:0000313" key="17">
    <source>
        <dbReference type="EMBL" id="CAD7280680.1"/>
    </source>
</evidence>
<evidence type="ECO:0000256" key="4">
    <source>
        <dbReference type="ARBA" id="ARBA00022722"/>
    </source>
</evidence>
<dbReference type="InterPro" id="IPR020821">
    <property type="entry name" value="ENPP1-3/EXOG-like_nuc-like"/>
</dbReference>
<evidence type="ECO:0000256" key="14">
    <source>
        <dbReference type="RuleBase" id="RU366055"/>
    </source>
</evidence>
<evidence type="ECO:0000256" key="12">
    <source>
        <dbReference type="PIRSR" id="PIRSR640255-1"/>
    </source>
</evidence>
<reference evidence="17" key="1">
    <citation type="submission" date="2020-11" db="EMBL/GenBank/DDBJ databases">
        <authorList>
            <person name="Tran Van P."/>
        </authorList>
    </citation>
    <scope>NUCLEOTIDE SEQUENCE</scope>
</reference>
<feature type="domain" description="DNA/RNA non-specific endonuclease/pyrophosphatase/phosphodiesterase" evidence="16">
    <location>
        <begin position="83"/>
        <end position="294"/>
    </location>
</feature>
<evidence type="ECO:0000256" key="6">
    <source>
        <dbReference type="ARBA" id="ARBA00022759"/>
    </source>
</evidence>
<keyword evidence="8" id="KW-0460">Magnesium</keyword>
<dbReference type="FunFam" id="3.40.570.10:FF:000002">
    <property type="entry name" value="Endonuclease G, mitochondrial"/>
    <property type="match status" value="1"/>
</dbReference>
<evidence type="ECO:0000256" key="7">
    <source>
        <dbReference type="ARBA" id="ARBA00022801"/>
    </source>
</evidence>
<comment type="subcellular location">
    <subcellularLocation>
        <location evidence="2">Mitochondrion</location>
    </subcellularLocation>
</comment>
<dbReference type="PANTHER" id="PTHR13966:SF5">
    <property type="entry name" value="ENDONUCLEASE G, MITOCHONDRIAL"/>
    <property type="match status" value="1"/>
</dbReference>
<dbReference type="SMART" id="SM00892">
    <property type="entry name" value="Endonuclease_NS"/>
    <property type="match status" value="1"/>
</dbReference>
<dbReference type="OrthoDB" id="5418055at2759"/>
<evidence type="ECO:0000256" key="9">
    <source>
        <dbReference type="ARBA" id="ARBA00022946"/>
    </source>
</evidence>
<dbReference type="EMBL" id="OA884356">
    <property type="protein sequence ID" value="CAD7280680.1"/>
    <property type="molecule type" value="Genomic_DNA"/>
</dbReference>
<feature type="binding site" evidence="13">
    <location>
        <position position="181"/>
    </location>
    <ligand>
        <name>Mg(2+)</name>
        <dbReference type="ChEBI" id="CHEBI:18420"/>
        <note>catalytic</note>
    </ligand>
</feature>
<gene>
    <name evidence="17" type="ORF">NMOB1V02_LOCUS8338</name>
</gene>
<dbReference type="EC" id="3.1.30.-" evidence="14"/>
<dbReference type="PROSITE" id="PS01070">
    <property type="entry name" value="NUCLEASE_NON_SPEC"/>
    <property type="match status" value="1"/>
</dbReference>
<evidence type="ECO:0000256" key="10">
    <source>
        <dbReference type="ARBA" id="ARBA00023128"/>
    </source>
</evidence>
<evidence type="ECO:0000313" key="18">
    <source>
        <dbReference type="Proteomes" id="UP000678499"/>
    </source>
</evidence>
<evidence type="ECO:0000256" key="3">
    <source>
        <dbReference type="ARBA" id="ARBA00010052"/>
    </source>
</evidence>
<dbReference type="InterPro" id="IPR044929">
    <property type="entry name" value="DNA/RNA_non-sp_Endonuclease_sf"/>
</dbReference>
<dbReference type="Pfam" id="PF01223">
    <property type="entry name" value="Endonuclease_NS"/>
    <property type="match status" value="1"/>
</dbReference>
<accession>A0A7R9BV72</accession>
<dbReference type="SUPFAM" id="SSF54060">
    <property type="entry name" value="His-Me finger endonucleases"/>
    <property type="match status" value="1"/>
</dbReference>
<dbReference type="GO" id="GO:0000014">
    <property type="term" value="F:single-stranded DNA endodeoxyribonuclease activity"/>
    <property type="evidence" value="ECO:0007669"/>
    <property type="project" value="TreeGrafter"/>
</dbReference>
<evidence type="ECO:0000256" key="8">
    <source>
        <dbReference type="ARBA" id="ARBA00022842"/>
    </source>
</evidence>
<dbReference type="GO" id="GO:0006309">
    <property type="term" value="P:apoptotic DNA fragmentation"/>
    <property type="evidence" value="ECO:0007669"/>
    <property type="project" value="TreeGrafter"/>
</dbReference>
<dbReference type="GO" id="GO:0004521">
    <property type="term" value="F:RNA endonuclease activity"/>
    <property type="evidence" value="ECO:0007669"/>
    <property type="project" value="TreeGrafter"/>
</dbReference>
<dbReference type="GO" id="GO:0005634">
    <property type="term" value="C:nucleus"/>
    <property type="evidence" value="ECO:0007669"/>
    <property type="project" value="TreeGrafter"/>
</dbReference>
<keyword evidence="18" id="KW-1185">Reference proteome</keyword>
<proteinExistence type="inferred from homology"/>
<keyword evidence="9" id="KW-0809">Transit peptide</keyword>
<dbReference type="InterPro" id="IPR018524">
    <property type="entry name" value="DNA/RNA_endonuclease_AS"/>
</dbReference>
<dbReference type="GO" id="GO:0005743">
    <property type="term" value="C:mitochondrial inner membrane"/>
    <property type="evidence" value="ECO:0007669"/>
    <property type="project" value="TreeGrafter"/>
</dbReference>
<keyword evidence="6 14" id="KW-0255">Endonuclease</keyword>
<keyword evidence="4 14" id="KW-0540">Nuclease</keyword>
<name>A0A7R9BV72_9CRUS</name>
<evidence type="ECO:0000256" key="11">
    <source>
        <dbReference type="ARBA" id="ARBA00023157"/>
    </source>
</evidence>
<keyword evidence="10" id="KW-0496">Mitochondrion</keyword>
<dbReference type="PANTHER" id="PTHR13966">
    <property type="entry name" value="ENDONUCLEASE RELATED"/>
    <property type="match status" value="1"/>
</dbReference>
<evidence type="ECO:0000256" key="1">
    <source>
        <dbReference type="ARBA" id="ARBA00001946"/>
    </source>
</evidence>
<dbReference type="EMBL" id="CAJPEX010002319">
    <property type="protein sequence ID" value="CAG0920832.1"/>
    <property type="molecule type" value="Genomic_DNA"/>
</dbReference>
<organism evidence="17">
    <name type="scientific">Notodromas monacha</name>
    <dbReference type="NCBI Taxonomy" id="399045"/>
    <lineage>
        <taxon>Eukaryota</taxon>
        <taxon>Metazoa</taxon>
        <taxon>Ecdysozoa</taxon>
        <taxon>Arthropoda</taxon>
        <taxon>Crustacea</taxon>
        <taxon>Oligostraca</taxon>
        <taxon>Ostracoda</taxon>
        <taxon>Podocopa</taxon>
        <taxon>Podocopida</taxon>
        <taxon>Cypridocopina</taxon>
        <taxon>Cypridoidea</taxon>
        <taxon>Cyprididae</taxon>
        <taxon>Notodromas</taxon>
    </lineage>
</organism>
<protein>
    <recommendedName>
        <fullName evidence="14">Endonuclease</fullName>
        <ecNumber evidence="14">3.1.30.-</ecNumber>
    </recommendedName>
</protein>
<dbReference type="GO" id="GO:0003676">
    <property type="term" value="F:nucleic acid binding"/>
    <property type="evidence" value="ECO:0007669"/>
    <property type="project" value="InterPro"/>
</dbReference>
<feature type="domain" description="ENPP1-3/EXOG-like endonuclease/phosphodiesterase" evidence="15">
    <location>
        <begin position="84"/>
        <end position="294"/>
    </location>
</feature>
<dbReference type="Proteomes" id="UP000678499">
    <property type="component" value="Unassembled WGS sequence"/>
</dbReference>
<keyword evidence="7 14" id="KW-0378">Hydrolase</keyword>
<comment type="cofactor">
    <cofactor evidence="1 14">
        <name>Mg(2+)</name>
        <dbReference type="ChEBI" id="CHEBI:18420"/>
    </cofactor>
</comment>
<evidence type="ECO:0000259" key="15">
    <source>
        <dbReference type="SMART" id="SM00477"/>
    </source>
</evidence>
<evidence type="ECO:0000259" key="16">
    <source>
        <dbReference type="SMART" id="SM00892"/>
    </source>
</evidence>
<keyword evidence="5 13" id="KW-0479">Metal-binding</keyword>
<keyword evidence="11" id="KW-1015">Disulfide bond</keyword>
<dbReference type="SMART" id="SM00477">
    <property type="entry name" value="NUC"/>
    <property type="match status" value="1"/>
</dbReference>
<evidence type="ECO:0000256" key="2">
    <source>
        <dbReference type="ARBA" id="ARBA00004173"/>
    </source>
</evidence>
<sequence>MLRRTILAGVTSTVIGAVALNEPLRDYAEHLWSVIRLNDKPGLPVFGTVSAATAVVPSASTTVASRTAQIMKFGFPGTANVKVRENFVLSFDRRLRVATWVFEHFNRESLKKADGVDRSACTFFEDPDEHPYFRPTLQDYLNSGFDRGHMAAAANHRSNQKHMQDTFTLLNVAPQVGKGFNRDSWERLERYVRQLSRTYKEIYTCTGPLFLPRREGDGKLYVKYQVIGKNHVAVPTHFFKIVVGEGTDGFLDMEVFVMPNQVLDDSISLNAYYSTPEAVERASGLLFFSSMSKDRLRCVNGVRTK</sequence>
<dbReference type="InterPro" id="IPR044925">
    <property type="entry name" value="His-Me_finger_sf"/>
</dbReference>
<feature type="active site" description="Proton acceptor" evidence="12">
    <location>
        <position position="149"/>
    </location>
</feature>
<comment type="similarity">
    <text evidence="3 14">Belongs to the DNA/RNA non-specific endonuclease family.</text>
</comment>
<dbReference type="AlphaFoldDB" id="A0A7R9BV72"/>
<dbReference type="Gene3D" id="3.40.570.10">
    <property type="entry name" value="Extracellular Endonuclease, subunit A"/>
    <property type="match status" value="1"/>
</dbReference>
<dbReference type="InterPro" id="IPR040255">
    <property type="entry name" value="Non-specific_endonuclease"/>
</dbReference>
<dbReference type="InterPro" id="IPR001604">
    <property type="entry name" value="Endo_G_ENPP1-like_dom"/>
</dbReference>